<organism evidence="2 3">
    <name type="scientific">Oikopleura dioica</name>
    <name type="common">Tunicate</name>
    <dbReference type="NCBI Taxonomy" id="34765"/>
    <lineage>
        <taxon>Eukaryota</taxon>
        <taxon>Metazoa</taxon>
        <taxon>Chordata</taxon>
        <taxon>Tunicata</taxon>
        <taxon>Appendicularia</taxon>
        <taxon>Copelata</taxon>
        <taxon>Oikopleuridae</taxon>
        <taxon>Oikopleura</taxon>
    </lineage>
</organism>
<evidence type="ECO:0000313" key="3">
    <source>
        <dbReference type="Proteomes" id="UP001158576"/>
    </source>
</evidence>
<sequence>MHKQKAASGSIQEVTRSFQRSATSSAGGTELPIWGEKSQCRGRPKLEKKQLHRVAPWEIYDGKDLKEVLGEFNDDGKDSEKTQDRIDSPKDPRKSQKCPKSTAANRDDEETNSNGAAPIGCVCFRRRGGSRRTRRS</sequence>
<feature type="compositionally biased region" description="Basic and acidic residues" evidence="1">
    <location>
        <begin position="70"/>
        <end position="94"/>
    </location>
</feature>
<proteinExistence type="predicted"/>
<gene>
    <name evidence="2" type="ORF">OKIOD_LOCUS10736</name>
</gene>
<protein>
    <submittedName>
        <fullName evidence="2">Oidioi.mRNA.OKI2018_I69.chr1.g1971.t1.cds</fullName>
    </submittedName>
</protein>
<name>A0ABN7STG8_OIKDI</name>
<dbReference type="EMBL" id="OU015566">
    <property type="protein sequence ID" value="CAG5105261.1"/>
    <property type="molecule type" value="Genomic_DNA"/>
</dbReference>
<evidence type="ECO:0000313" key="2">
    <source>
        <dbReference type="EMBL" id="CAG5105261.1"/>
    </source>
</evidence>
<feature type="region of interest" description="Disordered" evidence="1">
    <location>
        <begin position="70"/>
        <end position="122"/>
    </location>
</feature>
<accession>A0ABN7STG8</accession>
<dbReference type="Proteomes" id="UP001158576">
    <property type="component" value="Chromosome 1"/>
</dbReference>
<evidence type="ECO:0000256" key="1">
    <source>
        <dbReference type="SAM" id="MobiDB-lite"/>
    </source>
</evidence>
<feature type="region of interest" description="Disordered" evidence="1">
    <location>
        <begin position="1"/>
        <end position="49"/>
    </location>
</feature>
<feature type="compositionally biased region" description="Polar residues" evidence="1">
    <location>
        <begin position="7"/>
        <end position="27"/>
    </location>
</feature>
<reference evidence="2 3" key="1">
    <citation type="submission" date="2021-04" db="EMBL/GenBank/DDBJ databases">
        <authorList>
            <person name="Bliznina A."/>
        </authorList>
    </citation>
    <scope>NUCLEOTIDE SEQUENCE [LARGE SCALE GENOMIC DNA]</scope>
</reference>
<keyword evidence="3" id="KW-1185">Reference proteome</keyword>